<evidence type="ECO:0000256" key="1">
    <source>
        <dbReference type="SAM" id="MobiDB-lite"/>
    </source>
</evidence>
<name>A0ABP7Q9K6_9GAMM</name>
<feature type="transmembrane region" description="Helical" evidence="2">
    <location>
        <begin position="182"/>
        <end position="200"/>
    </location>
</feature>
<protein>
    <submittedName>
        <fullName evidence="3">Uncharacterized protein</fullName>
    </submittedName>
</protein>
<dbReference type="EMBL" id="BAABBO010000022">
    <property type="protein sequence ID" value="GAA3978606.1"/>
    <property type="molecule type" value="Genomic_DNA"/>
</dbReference>
<keyword evidence="2" id="KW-0472">Membrane</keyword>
<evidence type="ECO:0000313" key="3">
    <source>
        <dbReference type="EMBL" id="GAA3978606.1"/>
    </source>
</evidence>
<keyword evidence="4" id="KW-1185">Reference proteome</keyword>
<gene>
    <name evidence="3" type="ORF">GCM10022278_39060</name>
</gene>
<dbReference type="Proteomes" id="UP001501337">
    <property type="component" value="Unassembled WGS sequence"/>
</dbReference>
<keyword evidence="2" id="KW-0812">Transmembrane</keyword>
<proteinExistence type="predicted"/>
<feature type="compositionally biased region" description="Low complexity" evidence="1">
    <location>
        <begin position="40"/>
        <end position="55"/>
    </location>
</feature>
<evidence type="ECO:0000313" key="4">
    <source>
        <dbReference type="Proteomes" id="UP001501337"/>
    </source>
</evidence>
<feature type="transmembrane region" description="Helical" evidence="2">
    <location>
        <begin position="206"/>
        <end position="225"/>
    </location>
</feature>
<accession>A0ABP7Q9K6</accession>
<sequence>MKIHNPGDIDLSPTALRQMVEQASLNLDPREVLAQEAARRSQVAQQQSLEQSLQSGAGRNAPAVISRNEPMSRGGGSREMASPESAAAWRERRSADRAGEGRRSYEVDPTAGRQQADAPVVAAGPTAEEREHERSRLARRLKLIQQVISECQALELLNVDVLQMSGYPGAAQMLLAKRRSNLLWLGALLCLGVFLTALMANLNPWLAGSLLGGAVLLTALQIGPVRSLLFSDSSYSALQARRKSLEAAALNHIRMLEGRNGLAYQCQMMSAEFEALSHRQFGRLILLSRKGLLLKAMRHAGAIRLYLRYMMLSRAAYLSLKRDYVTINHRLRTEFGDLQDNG</sequence>
<keyword evidence="2" id="KW-1133">Transmembrane helix</keyword>
<comment type="caution">
    <text evidence="3">The sequence shown here is derived from an EMBL/GenBank/DDBJ whole genome shotgun (WGS) entry which is preliminary data.</text>
</comment>
<organism evidence="3 4">
    <name type="scientific">Allohahella marinimesophila</name>
    <dbReference type="NCBI Taxonomy" id="1054972"/>
    <lineage>
        <taxon>Bacteria</taxon>
        <taxon>Pseudomonadati</taxon>
        <taxon>Pseudomonadota</taxon>
        <taxon>Gammaproteobacteria</taxon>
        <taxon>Oceanospirillales</taxon>
        <taxon>Hahellaceae</taxon>
        <taxon>Allohahella</taxon>
    </lineage>
</organism>
<reference evidence="4" key="1">
    <citation type="journal article" date="2019" name="Int. J. Syst. Evol. Microbiol.">
        <title>The Global Catalogue of Microorganisms (GCM) 10K type strain sequencing project: providing services to taxonomists for standard genome sequencing and annotation.</title>
        <authorList>
            <consortium name="The Broad Institute Genomics Platform"/>
            <consortium name="The Broad Institute Genome Sequencing Center for Infectious Disease"/>
            <person name="Wu L."/>
            <person name="Ma J."/>
        </authorList>
    </citation>
    <scope>NUCLEOTIDE SEQUENCE [LARGE SCALE GENOMIC DNA]</scope>
    <source>
        <strain evidence="4">JCM 17555</strain>
    </source>
</reference>
<feature type="compositionally biased region" description="Basic and acidic residues" evidence="1">
    <location>
        <begin position="89"/>
        <end position="106"/>
    </location>
</feature>
<feature type="region of interest" description="Disordered" evidence="1">
    <location>
        <begin position="36"/>
        <end position="133"/>
    </location>
</feature>
<dbReference type="RefSeq" id="WP_344809584.1">
    <property type="nucleotide sequence ID" value="NZ_BAABBO010000022.1"/>
</dbReference>
<evidence type="ECO:0000256" key="2">
    <source>
        <dbReference type="SAM" id="Phobius"/>
    </source>
</evidence>